<feature type="region of interest" description="Disordered" evidence="4">
    <location>
        <begin position="289"/>
        <end position="316"/>
    </location>
</feature>
<organism evidence="6 7">
    <name type="scientific">Mycobacterium vicinigordonae</name>
    <dbReference type="NCBI Taxonomy" id="1719132"/>
    <lineage>
        <taxon>Bacteria</taxon>
        <taxon>Bacillati</taxon>
        <taxon>Actinomycetota</taxon>
        <taxon>Actinomycetes</taxon>
        <taxon>Mycobacteriales</taxon>
        <taxon>Mycobacteriaceae</taxon>
        <taxon>Mycobacterium</taxon>
    </lineage>
</organism>
<feature type="compositionally biased region" description="Pro residues" evidence="4">
    <location>
        <begin position="296"/>
        <end position="305"/>
    </location>
</feature>
<dbReference type="PROSITE" id="PS01124">
    <property type="entry name" value="HTH_ARAC_FAMILY_2"/>
    <property type="match status" value="1"/>
</dbReference>
<evidence type="ECO:0000256" key="4">
    <source>
        <dbReference type="SAM" id="MobiDB-lite"/>
    </source>
</evidence>
<dbReference type="GO" id="GO:0003700">
    <property type="term" value="F:DNA-binding transcription factor activity"/>
    <property type="evidence" value="ECO:0007669"/>
    <property type="project" value="InterPro"/>
</dbReference>
<reference evidence="7" key="1">
    <citation type="submission" date="2020-07" db="EMBL/GenBank/DDBJ databases">
        <title>Description of Mycobacterium gordonae subsp. intergordonae subsp.nov. and Mycobacterium gordonae subsp. gordonae subsp. nov.</title>
        <authorList>
            <person name="Yu X."/>
        </authorList>
    </citation>
    <scope>NUCLEOTIDE SEQUENCE [LARGE SCALE GENOMIC DNA]</scope>
    <source>
        <strain evidence="7">24</strain>
    </source>
</reference>
<keyword evidence="2" id="KW-0238">DNA-binding</keyword>
<evidence type="ECO:0000256" key="1">
    <source>
        <dbReference type="ARBA" id="ARBA00023015"/>
    </source>
</evidence>
<dbReference type="InterPro" id="IPR018060">
    <property type="entry name" value="HTH_AraC"/>
</dbReference>
<dbReference type="InterPro" id="IPR050204">
    <property type="entry name" value="AraC_XylS_family_regulators"/>
</dbReference>
<sequence length="316" mass="34728">MSQRFAQVFTADEGAGNPVHMRRRQLGSMSFDELELDSEIRYRMAPLDRIVLTRVRTGYIELDRAGGQTEVLTPADQVVALPTENLTVGMRGSYEMVTFKTADLTKVAAAGATDRGPVRLLSPRPVSAATAQQLSSLIDYLRDHILSQPEACDSPAIASNAASLLAASVLNTFHSTVSTKADPLDPVKSSLMRRAIAFIDERAHTDIALDDIAAAIHVTPRGLQHMFRRQLGCTPISYLRRVRLSRAHEELLDADPATVSVSAVARRWGFAHGGRFAAYYRQHYGQHPRVTLHGQPAPPSPPSPKPRTSAYDDMRH</sequence>
<evidence type="ECO:0000256" key="2">
    <source>
        <dbReference type="ARBA" id="ARBA00023125"/>
    </source>
</evidence>
<keyword evidence="1" id="KW-0805">Transcription regulation</keyword>
<keyword evidence="3" id="KW-0804">Transcription</keyword>
<evidence type="ECO:0000256" key="3">
    <source>
        <dbReference type="ARBA" id="ARBA00023163"/>
    </source>
</evidence>
<dbReference type="RefSeq" id="WP_180915845.1">
    <property type="nucleotide sequence ID" value="NZ_CP059165.1"/>
</dbReference>
<reference evidence="6 7" key="2">
    <citation type="submission" date="2020-07" db="EMBL/GenBank/DDBJ databases">
        <authorList>
            <person name="Yu X."/>
        </authorList>
    </citation>
    <scope>NUCLEOTIDE SEQUENCE [LARGE SCALE GENOMIC DNA]</scope>
    <source>
        <strain evidence="7">24</strain>
    </source>
</reference>
<protein>
    <submittedName>
        <fullName evidence="6">Helix-turn-helix domain-containing protein</fullName>
    </submittedName>
</protein>
<evidence type="ECO:0000259" key="5">
    <source>
        <dbReference type="PROSITE" id="PS01124"/>
    </source>
</evidence>
<dbReference type="SMART" id="SM00342">
    <property type="entry name" value="HTH_ARAC"/>
    <property type="match status" value="1"/>
</dbReference>
<dbReference type="PANTHER" id="PTHR46796:SF12">
    <property type="entry name" value="HTH-TYPE DNA-BINDING TRANSCRIPTIONAL ACTIVATOR EUTR"/>
    <property type="match status" value="1"/>
</dbReference>
<keyword evidence="7" id="KW-1185">Reference proteome</keyword>
<dbReference type="SUPFAM" id="SSF46689">
    <property type="entry name" value="Homeodomain-like"/>
    <property type="match status" value="1"/>
</dbReference>
<dbReference type="InterPro" id="IPR009057">
    <property type="entry name" value="Homeodomain-like_sf"/>
</dbReference>
<evidence type="ECO:0000313" key="7">
    <source>
        <dbReference type="Proteomes" id="UP000510682"/>
    </source>
</evidence>
<dbReference type="PANTHER" id="PTHR46796">
    <property type="entry name" value="HTH-TYPE TRANSCRIPTIONAL ACTIVATOR RHAS-RELATED"/>
    <property type="match status" value="1"/>
</dbReference>
<dbReference type="KEGG" id="mgor:H0P51_27035"/>
<dbReference type="GO" id="GO:0043565">
    <property type="term" value="F:sequence-specific DNA binding"/>
    <property type="evidence" value="ECO:0007669"/>
    <property type="project" value="InterPro"/>
</dbReference>
<accession>A0A7D6HQ00</accession>
<evidence type="ECO:0000313" key="6">
    <source>
        <dbReference type="EMBL" id="QLL07271.1"/>
    </source>
</evidence>
<dbReference type="AlphaFoldDB" id="A0A7D6HQ00"/>
<proteinExistence type="predicted"/>
<reference evidence="7" key="3">
    <citation type="submission" date="2023-07" db="EMBL/GenBank/DDBJ databases">
        <title>Description of Mycobacterium gordonae subsp. intergordonae subsp.nov. and Mycobacterium gordonae subsp. gordonae subsp. nov.</title>
        <authorList>
            <person name="Huang H."/>
        </authorList>
    </citation>
    <scope>NUCLEOTIDE SEQUENCE [LARGE SCALE GENOMIC DNA]</scope>
    <source>
        <strain evidence="7">24</strain>
    </source>
</reference>
<dbReference type="Gene3D" id="1.10.10.60">
    <property type="entry name" value="Homeodomain-like"/>
    <property type="match status" value="1"/>
</dbReference>
<dbReference type="Pfam" id="PF12833">
    <property type="entry name" value="HTH_18"/>
    <property type="match status" value="1"/>
</dbReference>
<dbReference type="EMBL" id="CP059165">
    <property type="protein sequence ID" value="QLL07271.1"/>
    <property type="molecule type" value="Genomic_DNA"/>
</dbReference>
<gene>
    <name evidence="6" type="ORF">H0P51_27035</name>
</gene>
<feature type="domain" description="HTH araC/xylS-type" evidence="5">
    <location>
        <begin position="193"/>
        <end position="294"/>
    </location>
</feature>
<name>A0A7D6HQ00_9MYCO</name>
<dbReference type="Proteomes" id="UP000510682">
    <property type="component" value="Chromosome"/>
</dbReference>